<dbReference type="PANTHER" id="PTHR10887:SF468">
    <property type="entry name" value="P-LOOP CONTAINING NUCLEOSIDE TRIPHOSPHATE HYDROLASES SUPERFAMILY PROTEIN"/>
    <property type="match status" value="1"/>
</dbReference>
<evidence type="ECO:0000313" key="9">
    <source>
        <dbReference type="Proteomes" id="UP000006548"/>
    </source>
</evidence>
<dbReference type="SUPFAM" id="SSF52540">
    <property type="entry name" value="P-loop containing nucleoside triphosphate hydrolases"/>
    <property type="match status" value="1"/>
</dbReference>
<dbReference type="OMA" id="IWSIDME"/>
<evidence type="ECO:0000313" key="8">
    <source>
        <dbReference type="EMBL" id="AED94139.1"/>
    </source>
</evidence>
<dbReference type="GO" id="GO:0016787">
    <property type="term" value="F:hydrolase activity"/>
    <property type="evidence" value="ECO:0007669"/>
    <property type="project" value="UniProtKB-KW"/>
</dbReference>
<keyword evidence="1" id="KW-0547">Nucleotide-binding</keyword>
<organism evidence="8 9">
    <name type="scientific">Arabidopsis thaliana</name>
    <name type="common">Mouse-ear cress</name>
    <dbReference type="NCBI Taxonomy" id="3702"/>
    <lineage>
        <taxon>Eukaryota</taxon>
        <taxon>Viridiplantae</taxon>
        <taxon>Streptophyta</taxon>
        <taxon>Embryophyta</taxon>
        <taxon>Tracheophyta</taxon>
        <taxon>Spermatophyta</taxon>
        <taxon>Magnoliopsida</taxon>
        <taxon>eudicotyledons</taxon>
        <taxon>Gunneridae</taxon>
        <taxon>Pentapetalae</taxon>
        <taxon>rosids</taxon>
        <taxon>malvids</taxon>
        <taxon>Brassicales</taxon>
        <taxon>Brassicaceae</taxon>
        <taxon>Camelineae</taxon>
        <taxon>Arabidopsis</taxon>
    </lineage>
</organism>
<proteinExistence type="predicted"/>
<dbReference type="GO" id="GO:0004386">
    <property type="term" value="F:helicase activity"/>
    <property type="evidence" value="ECO:0007669"/>
    <property type="project" value="UniProtKB-KW"/>
</dbReference>
<name>F4K5V7_ARATH</name>
<dbReference type="PANTHER" id="PTHR10887">
    <property type="entry name" value="DNA2/NAM7 HELICASE FAMILY"/>
    <property type="match status" value="1"/>
</dbReference>
<protein>
    <submittedName>
        <fullName evidence="8">P-loop containing nucleoside triphosphate hydrolases superfamily protein</fullName>
    </submittedName>
</protein>
<dbReference type="Pfam" id="PF13087">
    <property type="entry name" value="AAA_12"/>
    <property type="match status" value="1"/>
</dbReference>
<dbReference type="AlphaFoldDB" id="F4K5V7"/>
<keyword evidence="4" id="KW-0067">ATP-binding</keyword>
<dbReference type="InterPro" id="IPR027417">
    <property type="entry name" value="P-loop_NTPase"/>
</dbReference>
<keyword evidence="2 8" id="KW-0378">Hydrolase</keyword>
<sequence length="638" mass="72061">MERNEKTSLLDRIFSWSMEDILNKDLYKQKIKTIPDKFSSVNEYLKCFVPHLLEETRTELSTSFKSLSKAHLFEISSLETMTKESSGSLSNKLFYDMSINDALSIREKYQPKCGDLIALTKERPRGVDDLNPLLLGSISVDTYPNISVILSRLIFHDEKKSLGFAPNFDLIQSVLQPNTAGMEPIVSSRTWGQNVLDIIRSSKLNSSQEAAILSCLETRDSNHKNSVKLIWGPLKTKTVATLLLVLLKLRCKTVVCAPTNTAIVEVTSRLLALSNKYSEHATYGLGNIFLAGNQKRMRIKDTDYLRNVFLDHRISKLRKLFLSTCGWKQSLESIIDLLENTETKTGNIEVLVVDEAAQLKECESVAALQLPGLRHAILIGDEFQLPAMVHNDQCEKAKFGRSLFERLVLLGHKKHLLDVQYRMHPSISRFPYKEFYGGRIKDAANVQESIYQKRFLQGNMFGSFSFINVGRGKEEFGDGDSPKNMVEVAVVSEIISNLFKVSRERKMKMSVGVITPYKGQVRAIQERIRDKYSSLSGELFTVNVRSVDGFQGGEEDIIIISTVRSNSNGKVGFLSNRQRANVALTRARHCLWVIGNESTLARSGSIWANLISDSKRRKCFYDAKDDKRLRDAMNAVQG</sequence>
<dbReference type="HOGENOM" id="CLU_005995_1_0_1"/>
<dbReference type="GO" id="GO:0005694">
    <property type="term" value="C:chromosome"/>
    <property type="evidence" value="ECO:0007669"/>
    <property type="project" value="UniProtKB-ARBA"/>
</dbReference>
<dbReference type="SMR" id="F4K5V7"/>
<dbReference type="eggNOG" id="KOG1801">
    <property type="taxonomic scope" value="Eukaryota"/>
</dbReference>
<dbReference type="Gene3D" id="3.40.50.300">
    <property type="entry name" value="P-loop containing nucleotide triphosphate hydrolases"/>
    <property type="match status" value="2"/>
</dbReference>
<dbReference type="Proteomes" id="UP000006548">
    <property type="component" value="Chromosome 5"/>
</dbReference>
<dbReference type="InterPro" id="IPR041679">
    <property type="entry name" value="DNA2/NAM7-like_C"/>
</dbReference>
<evidence type="ECO:0000256" key="4">
    <source>
        <dbReference type="ARBA" id="ARBA00022840"/>
    </source>
</evidence>
<keyword evidence="3" id="KW-0347">Helicase</keyword>
<feature type="domain" description="DNA2/NAM7 helicase-like C-terminal" evidence="6">
    <location>
        <begin position="400"/>
        <end position="597"/>
    </location>
</feature>
<dbReference type="InterPro" id="IPR045055">
    <property type="entry name" value="DNA2/NAM7-like"/>
</dbReference>
<dbReference type="PaxDb" id="3702-AT5G37030.1"/>
<dbReference type="EMBL" id="CP002688">
    <property type="protein sequence ID" value="AED94139.1"/>
    <property type="molecule type" value="Genomic_DNA"/>
</dbReference>
<dbReference type="Araport" id="AT5G37030"/>
<evidence type="ECO:0000256" key="2">
    <source>
        <dbReference type="ARBA" id="ARBA00022801"/>
    </source>
</evidence>
<evidence type="ECO:0000313" key="7">
    <source>
        <dbReference type="Araport" id="AT5G37030"/>
    </source>
</evidence>
<dbReference type="TAIR" id="AT5G37030"/>
<dbReference type="iPTMnet" id="F4K5V7"/>
<evidence type="ECO:0000256" key="1">
    <source>
        <dbReference type="ARBA" id="ARBA00022741"/>
    </source>
</evidence>
<dbReference type="CDD" id="cd18808">
    <property type="entry name" value="SF1_C_Upf1"/>
    <property type="match status" value="1"/>
</dbReference>
<dbReference type="GO" id="GO:0003723">
    <property type="term" value="F:RNA binding"/>
    <property type="evidence" value="ECO:0000318"/>
    <property type="project" value="GO_Central"/>
</dbReference>
<dbReference type="InParanoid" id="F4K5V7"/>
<dbReference type="GeneID" id="833673"/>
<dbReference type="Pfam" id="PF13086">
    <property type="entry name" value="AAA_11"/>
    <property type="match status" value="2"/>
</dbReference>
<reference evidence="9" key="2">
    <citation type="journal article" date="2017" name="Plant J.">
        <title>Araport11: a complete reannotation of the Arabidopsis thaliana reference genome.</title>
        <authorList>
            <person name="Cheng C.Y."/>
            <person name="Krishnakumar V."/>
            <person name="Chan A.P."/>
            <person name="Thibaud-Nissen F."/>
            <person name="Schobel S."/>
            <person name="Town C.D."/>
        </authorList>
    </citation>
    <scope>GENOME REANNOTATION</scope>
    <source>
        <strain evidence="9">cv. Columbia</strain>
    </source>
</reference>
<evidence type="ECO:0000256" key="3">
    <source>
        <dbReference type="ARBA" id="ARBA00022806"/>
    </source>
</evidence>
<reference evidence="8 9" key="1">
    <citation type="journal article" date="2000" name="Nature">
        <title>Sequence and analysis of chromosome 5 of the plant Arabidopsis thaliana.</title>
        <authorList>
            <consortium name="Kazusa DNA Research Institute"/>
            <consortium name="Cold Spring Harbor and Washington University in St Louis Sequencing Consortium"/>
            <consortium name="European Union Arabidopsis Genome Sequencing Consortium"/>
            <person name="Tabata S."/>
            <person name="Kaneko T."/>
            <person name="Nakamura Y."/>
            <person name="Kotani H."/>
            <person name="Kato T."/>
            <person name="Asamizu E."/>
            <person name="Miyajima N."/>
            <person name="Sasamoto S."/>
            <person name="Kimura T."/>
            <person name="Hosouchi T."/>
            <person name="Kawashima K."/>
            <person name="Kohara M."/>
            <person name="Matsumoto M."/>
            <person name="Matsuno A."/>
            <person name="Muraki A."/>
            <person name="Nakayama S."/>
            <person name="Nakazaki N."/>
            <person name="Naruo K."/>
            <person name="Okumura S."/>
            <person name="Shinpo S."/>
            <person name="Takeuchi C."/>
            <person name="Wada T."/>
            <person name="Watanabe A."/>
            <person name="Yamada M."/>
            <person name="Yasuda M."/>
            <person name="Sato S."/>
            <person name="de la Bastide M."/>
            <person name="Huang E."/>
            <person name="Spiegel L."/>
            <person name="Gnoj L."/>
            <person name="O'Shaughnessy A."/>
            <person name="Preston R."/>
            <person name="Habermann K."/>
            <person name="Murray J."/>
            <person name="Johnson D."/>
            <person name="Rohlfing T."/>
            <person name="Nelson J."/>
            <person name="Stoneking T."/>
            <person name="Pepin K."/>
            <person name="Spieth J."/>
            <person name="Sekhon M."/>
            <person name="Armstrong J."/>
            <person name="Becker M."/>
            <person name="Belter E."/>
            <person name="Cordum H."/>
            <person name="Cordes M."/>
            <person name="Courtney L."/>
            <person name="Courtney W."/>
            <person name="Dante M."/>
            <person name="Du H."/>
            <person name="Edwards J."/>
            <person name="Fryman J."/>
            <person name="Haakensen B."/>
            <person name="Lamar E."/>
            <person name="Latreille P."/>
            <person name="Leonard S."/>
            <person name="Meyer R."/>
            <person name="Mulvaney E."/>
            <person name="Ozersky P."/>
            <person name="Riley A."/>
            <person name="Strowmatt C."/>
            <person name="Wagner-McPherson C."/>
            <person name="Wollam A."/>
            <person name="Yoakum M."/>
            <person name="Bell M."/>
            <person name="Dedhia N."/>
            <person name="Parnell L."/>
            <person name="Shah R."/>
            <person name="Rodriguez M."/>
            <person name="See L.H."/>
            <person name="Vil D."/>
            <person name="Baker J."/>
            <person name="Kirchoff K."/>
            <person name="Toth K."/>
            <person name="King L."/>
            <person name="Bahret A."/>
            <person name="Miller B."/>
            <person name="Marra M."/>
            <person name="Martienssen R."/>
            <person name="McCombie W.R."/>
            <person name="Wilson R.K."/>
            <person name="Murphy G."/>
            <person name="Bancroft I."/>
            <person name="Volckaert G."/>
            <person name="Wambutt R."/>
            <person name="Dusterhoft A."/>
            <person name="Stiekema W."/>
            <person name="Pohl T."/>
            <person name="Entian K.D."/>
            <person name="Terryn N."/>
            <person name="Hartley N."/>
            <person name="Bent E."/>
            <person name="Johnson S."/>
            <person name="Langham S.A."/>
            <person name="McCullagh B."/>
            <person name="Robben J."/>
            <person name="Grymonprez B."/>
            <person name="Zimmermann W."/>
            <person name="Ramsperger U."/>
            <person name="Wedler H."/>
            <person name="Balke K."/>
            <person name="Wedler E."/>
            <person name="Peters S."/>
            <person name="van Staveren M."/>
            <person name="Dirkse W."/>
            <person name="Mooijman P."/>
            <person name="Lankhorst R.K."/>
            <person name="Weitzenegger T."/>
            <person name="Bothe G."/>
            <person name="Rose M."/>
            <person name="Hauf J."/>
            <person name="Berneiser S."/>
            <person name="Hempel S."/>
            <person name="Feldpausch M."/>
            <person name="Lamberth S."/>
            <person name="Villarroel R."/>
            <person name="Gielen J."/>
            <person name="Ardiles W."/>
            <person name="Bents O."/>
            <person name="Lemcke K."/>
            <person name="Kolesov G."/>
            <person name="Mayer K."/>
            <person name="Rudd S."/>
            <person name="Schoof H."/>
            <person name="Schueller C."/>
            <person name="Zaccaria P."/>
            <person name="Mewes H.W."/>
            <person name="Bevan M."/>
            <person name="Fransz P."/>
        </authorList>
    </citation>
    <scope>NUCLEOTIDE SEQUENCE [LARGE SCALE GENOMIC DNA]</scope>
    <source>
        <strain evidence="9">cv. Columbia</strain>
    </source>
</reference>
<dbReference type="InterPro" id="IPR047187">
    <property type="entry name" value="SF1_C_Upf1"/>
</dbReference>
<evidence type="ECO:0000259" key="6">
    <source>
        <dbReference type="Pfam" id="PF13087"/>
    </source>
</evidence>
<dbReference type="KEGG" id="ath:AT5G37030"/>
<dbReference type="ExpressionAtlas" id="F4K5V7">
    <property type="expression patterns" value="baseline and differential"/>
</dbReference>
<feature type="domain" description="DNA2/NAM7 helicase helicase" evidence="5">
    <location>
        <begin position="203"/>
        <end position="316"/>
    </location>
</feature>
<keyword evidence="9" id="KW-1185">Reference proteome</keyword>
<dbReference type="STRING" id="3702.F4K5V7"/>
<gene>
    <name evidence="7 8" type="ordered locus">At5g37030</name>
    <name evidence="8" type="ORF">K15O15.6</name>
    <name evidence="8" type="ORF">K15O15_6</name>
</gene>
<dbReference type="InterPro" id="IPR041677">
    <property type="entry name" value="DNA2/NAM7_AAA_11"/>
</dbReference>
<dbReference type="GO" id="GO:0005524">
    <property type="term" value="F:ATP binding"/>
    <property type="evidence" value="ECO:0007669"/>
    <property type="project" value="UniProtKB-KW"/>
</dbReference>
<accession>F4K5V7</accession>
<feature type="domain" description="DNA2/NAM7 helicase helicase" evidence="5">
    <location>
        <begin position="342"/>
        <end position="391"/>
    </location>
</feature>
<evidence type="ECO:0000259" key="5">
    <source>
        <dbReference type="Pfam" id="PF13086"/>
    </source>
</evidence>
<dbReference type="FunFam" id="3.40.50.300:FF:000326">
    <property type="entry name" value="P-loop containing nucleoside triphosphate hydrolase"/>
    <property type="match status" value="1"/>
</dbReference>